<accession>A0A412N511</accession>
<gene>
    <name evidence="3" type="ORF">DWX38_07390</name>
</gene>
<keyword evidence="2" id="KW-1133">Transmembrane helix</keyword>
<sequence length="144" mass="16665">MDVLWNIIMYAVPGGFAVQLINWYRNRKLSKARQGGDIDAAYLDNINMLREELIKIQDENRKLYRAIARLDRTVARATACRHWNDCPIRIELQKPAEDAEQLQSKRQLGKQKRVRSPARSRTTQHSEDEISDGYAETDSGGHRL</sequence>
<name>A0A412N511_9BACE</name>
<protein>
    <submittedName>
        <fullName evidence="3">Uncharacterized protein</fullName>
    </submittedName>
</protein>
<evidence type="ECO:0000313" key="4">
    <source>
        <dbReference type="Proteomes" id="UP000285159"/>
    </source>
</evidence>
<evidence type="ECO:0000256" key="1">
    <source>
        <dbReference type="SAM" id="MobiDB-lite"/>
    </source>
</evidence>
<feature type="region of interest" description="Disordered" evidence="1">
    <location>
        <begin position="99"/>
        <end position="144"/>
    </location>
</feature>
<feature type="compositionally biased region" description="Basic residues" evidence="1">
    <location>
        <begin position="107"/>
        <end position="118"/>
    </location>
</feature>
<feature type="transmembrane region" description="Helical" evidence="2">
    <location>
        <begin position="6"/>
        <end position="24"/>
    </location>
</feature>
<comment type="caution">
    <text evidence="3">The sequence shown here is derived from an EMBL/GenBank/DDBJ whole genome shotgun (WGS) entry which is preliminary data.</text>
</comment>
<evidence type="ECO:0000313" key="3">
    <source>
        <dbReference type="EMBL" id="RGT33612.1"/>
    </source>
</evidence>
<keyword evidence="2" id="KW-0472">Membrane</keyword>
<evidence type="ECO:0000256" key="2">
    <source>
        <dbReference type="SAM" id="Phobius"/>
    </source>
</evidence>
<reference evidence="3 4" key="1">
    <citation type="submission" date="2018-08" db="EMBL/GenBank/DDBJ databases">
        <title>A genome reference for cultivated species of the human gut microbiota.</title>
        <authorList>
            <person name="Zou Y."/>
            <person name="Xue W."/>
            <person name="Luo G."/>
        </authorList>
    </citation>
    <scope>NUCLEOTIDE SEQUENCE [LARGE SCALE GENOMIC DNA]</scope>
    <source>
        <strain evidence="3 4">AF19-1AC</strain>
    </source>
</reference>
<dbReference type="AlphaFoldDB" id="A0A412N511"/>
<proteinExistence type="predicted"/>
<keyword evidence="2" id="KW-0812">Transmembrane</keyword>
<dbReference type="EMBL" id="QRWP01000005">
    <property type="protein sequence ID" value="RGT33612.1"/>
    <property type="molecule type" value="Genomic_DNA"/>
</dbReference>
<dbReference type="Proteomes" id="UP000285159">
    <property type="component" value="Unassembled WGS sequence"/>
</dbReference>
<organism evidence="3 4">
    <name type="scientific">Bacteroides clarus</name>
    <dbReference type="NCBI Taxonomy" id="626929"/>
    <lineage>
        <taxon>Bacteria</taxon>
        <taxon>Pseudomonadati</taxon>
        <taxon>Bacteroidota</taxon>
        <taxon>Bacteroidia</taxon>
        <taxon>Bacteroidales</taxon>
        <taxon>Bacteroidaceae</taxon>
        <taxon>Bacteroides</taxon>
    </lineage>
</organism>